<reference evidence="3 4" key="1">
    <citation type="submission" date="2017-02" db="EMBL/GenBank/DDBJ databases">
        <authorList>
            <person name="Peterson S.W."/>
        </authorList>
    </citation>
    <scope>NUCLEOTIDE SEQUENCE [LARGE SCALE GENOMIC DNA]</scope>
    <source>
        <strain evidence="3 4">M1</strain>
    </source>
</reference>
<dbReference type="RefSeq" id="WP_079495223.1">
    <property type="nucleotide sequence ID" value="NZ_FUZT01000016.1"/>
</dbReference>
<feature type="transmembrane region" description="Helical" evidence="1">
    <location>
        <begin position="250"/>
        <end position="270"/>
    </location>
</feature>
<dbReference type="InterPro" id="IPR025857">
    <property type="entry name" value="MacB_PCD"/>
</dbReference>
<evidence type="ECO:0000313" key="3">
    <source>
        <dbReference type="EMBL" id="SKC87645.1"/>
    </source>
</evidence>
<dbReference type="EMBL" id="FUZT01000016">
    <property type="protein sequence ID" value="SKC87645.1"/>
    <property type="molecule type" value="Genomic_DNA"/>
</dbReference>
<keyword evidence="4" id="KW-1185">Reference proteome</keyword>
<dbReference type="Pfam" id="PF12704">
    <property type="entry name" value="MacB_PCD"/>
    <property type="match status" value="1"/>
</dbReference>
<evidence type="ECO:0000256" key="1">
    <source>
        <dbReference type="SAM" id="Phobius"/>
    </source>
</evidence>
<keyword evidence="1" id="KW-0472">Membrane</keyword>
<dbReference type="AlphaFoldDB" id="A0A1T5MHH4"/>
<dbReference type="Proteomes" id="UP000190285">
    <property type="component" value="Unassembled WGS sequence"/>
</dbReference>
<proteinExistence type="predicted"/>
<feature type="transmembrane region" description="Helical" evidence="1">
    <location>
        <begin position="6"/>
        <end position="24"/>
    </location>
</feature>
<gene>
    <name evidence="3" type="ORF">SAMN02194393_04721</name>
</gene>
<keyword evidence="1" id="KW-1133">Transmembrane helix</keyword>
<evidence type="ECO:0000259" key="2">
    <source>
        <dbReference type="Pfam" id="PF12704"/>
    </source>
</evidence>
<feature type="transmembrane region" description="Helical" evidence="1">
    <location>
        <begin position="315"/>
        <end position="337"/>
    </location>
</feature>
<keyword evidence="1" id="KW-0812">Transmembrane</keyword>
<sequence length="342" mass="40494">MGLKRVLALFIMILALFLCSIYLIERYNPRAIEYHLLNDMSLEQFNKIAKEECIELASLNYIMPHKDYSLIMTTGYDEFFKNIDVIHGELIHDSKKKYAVIGDKVADKYFKTENSVGMYMNILGDKYEIVGVVKDSKTIYISYRKKLHKHNWKKIILRFTGKIKMNPNMVMENIDERLREERIDVRHKILYAWYINTFLNAIIIVLIFLILKFIKRIYYSLKENIGYLNDGYCVQKRSVEWYHYLIKNKILILNIIKNIVFIIISALIILKTVTKIVVSKYIIPENFFSLRSYIDVAKRLYDIWLYQMQEGFSDICICSTVLIIFLVTLVSILAVSYKITKN</sequence>
<dbReference type="STRING" id="36842.SAMN02194393_04721"/>
<feature type="transmembrane region" description="Helical" evidence="1">
    <location>
        <begin position="189"/>
        <end position="214"/>
    </location>
</feature>
<accession>A0A1T5MHH4</accession>
<dbReference type="OrthoDB" id="1948911at2"/>
<evidence type="ECO:0000313" key="4">
    <source>
        <dbReference type="Proteomes" id="UP000190285"/>
    </source>
</evidence>
<organism evidence="3 4">
    <name type="scientific">Maledivibacter halophilus</name>
    <dbReference type="NCBI Taxonomy" id="36842"/>
    <lineage>
        <taxon>Bacteria</taxon>
        <taxon>Bacillati</taxon>
        <taxon>Bacillota</taxon>
        <taxon>Clostridia</taxon>
        <taxon>Peptostreptococcales</taxon>
        <taxon>Caminicellaceae</taxon>
        <taxon>Maledivibacter</taxon>
    </lineage>
</organism>
<name>A0A1T5MHH4_9FIRM</name>
<feature type="domain" description="MacB-like periplasmic core" evidence="2">
    <location>
        <begin position="71"/>
        <end position="159"/>
    </location>
</feature>
<protein>
    <submittedName>
        <fullName evidence="3">MacB-like core domain-containing protein</fullName>
    </submittedName>
</protein>